<proteinExistence type="predicted"/>
<name>A0AAD6VCV5_9AGAR</name>
<accession>A0AAD6VCV5</accession>
<reference evidence="1" key="1">
    <citation type="submission" date="2023-03" db="EMBL/GenBank/DDBJ databases">
        <title>Massive genome expansion in bonnet fungi (Mycena s.s.) driven by repeated elements and novel gene families across ecological guilds.</title>
        <authorList>
            <consortium name="Lawrence Berkeley National Laboratory"/>
            <person name="Harder C.B."/>
            <person name="Miyauchi S."/>
            <person name="Viragh M."/>
            <person name="Kuo A."/>
            <person name="Thoen E."/>
            <person name="Andreopoulos B."/>
            <person name="Lu D."/>
            <person name="Skrede I."/>
            <person name="Drula E."/>
            <person name="Henrissat B."/>
            <person name="Morin E."/>
            <person name="Kohler A."/>
            <person name="Barry K."/>
            <person name="LaButti K."/>
            <person name="Morin E."/>
            <person name="Salamov A."/>
            <person name="Lipzen A."/>
            <person name="Mereny Z."/>
            <person name="Hegedus B."/>
            <person name="Baldrian P."/>
            <person name="Stursova M."/>
            <person name="Weitz H."/>
            <person name="Taylor A."/>
            <person name="Grigoriev I.V."/>
            <person name="Nagy L.G."/>
            <person name="Martin F."/>
            <person name="Kauserud H."/>
        </authorList>
    </citation>
    <scope>NUCLEOTIDE SEQUENCE</scope>
    <source>
        <strain evidence="1">9144</strain>
    </source>
</reference>
<dbReference type="EMBL" id="JARJCW010000033">
    <property type="protein sequence ID" value="KAJ7208515.1"/>
    <property type="molecule type" value="Genomic_DNA"/>
</dbReference>
<keyword evidence="2" id="KW-1185">Reference proteome</keyword>
<dbReference type="InterPro" id="IPR059179">
    <property type="entry name" value="MLKL-like_MCAfunc"/>
</dbReference>
<comment type="caution">
    <text evidence="1">The sequence shown here is derived from an EMBL/GenBank/DDBJ whole genome shotgun (WGS) entry which is preliminary data.</text>
</comment>
<evidence type="ECO:0000313" key="2">
    <source>
        <dbReference type="Proteomes" id="UP001219525"/>
    </source>
</evidence>
<dbReference type="AlphaFoldDB" id="A0AAD6VCV5"/>
<sequence>MSILENVLPALEFTRAAVTGVGIPGVEGAINGVVQLATMVSTMKANMEDLPDLEKGLNKLIALDGSYCAGELKQRLSALQGNLKPIADRCKSLIHKSGIKQFLKSNVYEKEIQGMKASLASHIRDFTFQGGISIEKLASDMAPKGM</sequence>
<dbReference type="CDD" id="cd21037">
    <property type="entry name" value="MLKL_NTD"/>
    <property type="match status" value="1"/>
</dbReference>
<evidence type="ECO:0000313" key="1">
    <source>
        <dbReference type="EMBL" id="KAJ7208515.1"/>
    </source>
</evidence>
<organism evidence="1 2">
    <name type="scientific">Mycena pura</name>
    <dbReference type="NCBI Taxonomy" id="153505"/>
    <lineage>
        <taxon>Eukaryota</taxon>
        <taxon>Fungi</taxon>
        <taxon>Dikarya</taxon>
        <taxon>Basidiomycota</taxon>
        <taxon>Agaricomycotina</taxon>
        <taxon>Agaricomycetes</taxon>
        <taxon>Agaricomycetidae</taxon>
        <taxon>Agaricales</taxon>
        <taxon>Marasmiineae</taxon>
        <taxon>Mycenaceae</taxon>
        <taxon>Mycena</taxon>
    </lineage>
</organism>
<dbReference type="Proteomes" id="UP001219525">
    <property type="component" value="Unassembled WGS sequence"/>
</dbReference>
<gene>
    <name evidence="1" type="ORF">GGX14DRAFT_395669</name>
</gene>
<protein>
    <submittedName>
        <fullName evidence="1">Uncharacterized protein</fullName>
    </submittedName>
</protein>